<sequence>MLAKFLKSALLGLCILIALLVALYAISARWPIPDAQRQALAQLRQPQPPLRGPNMFAALWSLAYAVPDAQRDALVAQDVQRFARLPAGMQLQSAATRYPRHPDWPATAPAPCTGHAGCLDRVRQQPQAYADALATQIPLLFKLRDLAGYADYRSPFPPSATAPLPPLPPFKVSMTSNALDFVQGRTTQALAGVCTDAQLARVLLRSGDNLLMPMLGAAMLRTNAHLLADMLAALPAQHPLPAHCLAAFAPLAVDEISLCDALHGESRMALSIFQEASHNGQASDLSWDDRLSLHLLDQERTHALMAPTYTWACSAPVRAVLAQDQAVPQALIPVPDTVSMGCVANAVGCLLAGLARPDYANYQHKRQDTAAALRALSAVLWLRDHPGDAQTLEQRLAGLPPSLRGQARPLQPAADGLSMQLRQYARPEDGVVEDLWPLAGSRMAHPSGAAVAPKNQAP</sequence>
<proteinExistence type="predicted"/>
<accession>A0A2S7A6Z4</accession>
<reference evidence="1 2" key="1">
    <citation type="submission" date="2016-08" db="EMBL/GenBank/DDBJ databases">
        <title>Evolution of the type three secretion system and type three effector repertoires in Xanthomonas.</title>
        <authorList>
            <person name="Merda D."/>
            <person name="Briand M."/>
            <person name="Bosis E."/>
            <person name="Rousseau C."/>
            <person name="Portier P."/>
            <person name="Jacques M.-A."/>
            <person name="Fischer-Le Saux M."/>
        </authorList>
    </citation>
    <scope>NUCLEOTIDE SEQUENCE [LARGE SCALE GENOMIC DNA]</scope>
    <source>
        <strain evidence="1 2">CFBP 7409</strain>
    </source>
</reference>
<dbReference type="EMBL" id="MDSL01000003">
    <property type="protein sequence ID" value="PPU03971.1"/>
    <property type="molecule type" value="Genomic_DNA"/>
</dbReference>
<comment type="caution">
    <text evidence="1">The sequence shown here is derived from an EMBL/GenBank/DDBJ whole genome shotgun (WGS) entry which is preliminary data.</text>
</comment>
<dbReference type="Proteomes" id="UP000238049">
    <property type="component" value="Unassembled WGS sequence"/>
</dbReference>
<dbReference type="RefSeq" id="WP_104561496.1">
    <property type="nucleotide sequence ID" value="NZ_MDSK01000004.1"/>
</dbReference>
<gene>
    <name evidence="1" type="ORF">XarbCFBP7409_02180</name>
</gene>
<name>A0A2S7A6Z4_9XANT</name>
<evidence type="ECO:0000313" key="2">
    <source>
        <dbReference type="Proteomes" id="UP000238049"/>
    </source>
</evidence>
<protein>
    <submittedName>
        <fullName evidence="1">Uncharacterized protein</fullName>
    </submittedName>
</protein>
<organism evidence="1 2">
    <name type="scientific">Xanthomonas arboricola pv. guizotiae</name>
    <dbReference type="NCBI Taxonomy" id="487867"/>
    <lineage>
        <taxon>Bacteria</taxon>
        <taxon>Pseudomonadati</taxon>
        <taxon>Pseudomonadota</taxon>
        <taxon>Gammaproteobacteria</taxon>
        <taxon>Lysobacterales</taxon>
        <taxon>Lysobacteraceae</taxon>
        <taxon>Xanthomonas</taxon>
    </lineage>
</organism>
<evidence type="ECO:0000313" key="1">
    <source>
        <dbReference type="EMBL" id="PPU03971.1"/>
    </source>
</evidence>
<dbReference type="AlphaFoldDB" id="A0A2S7A6Z4"/>